<dbReference type="AlphaFoldDB" id="A0A923L868"/>
<feature type="transmembrane region" description="Helical" evidence="7">
    <location>
        <begin position="379"/>
        <end position="404"/>
    </location>
</feature>
<comment type="similarity">
    <text evidence="2">Belongs to the nucleobase:cation symporter-2 (NCS2) (TC 2.A.40) family. Azg-like subfamily.</text>
</comment>
<evidence type="ECO:0000256" key="4">
    <source>
        <dbReference type="ARBA" id="ARBA00022692"/>
    </source>
</evidence>
<gene>
    <name evidence="8" type="ORF">H8S33_16270</name>
</gene>
<feature type="transmembrane region" description="Helical" evidence="7">
    <location>
        <begin position="78"/>
        <end position="97"/>
    </location>
</feature>
<reference evidence="8" key="1">
    <citation type="submission" date="2020-08" db="EMBL/GenBank/DDBJ databases">
        <title>Genome public.</title>
        <authorList>
            <person name="Liu C."/>
            <person name="Sun Q."/>
        </authorList>
    </citation>
    <scope>NUCLEOTIDE SEQUENCE</scope>
    <source>
        <strain evidence="8">BX22</strain>
    </source>
</reference>
<feature type="transmembrane region" description="Helical" evidence="7">
    <location>
        <begin position="237"/>
        <end position="258"/>
    </location>
</feature>
<evidence type="ECO:0000256" key="3">
    <source>
        <dbReference type="ARBA" id="ARBA00022448"/>
    </source>
</evidence>
<dbReference type="Proteomes" id="UP000637359">
    <property type="component" value="Unassembled WGS sequence"/>
</dbReference>
<evidence type="ECO:0000313" key="8">
    <source>
        <dbReference type="EMBL" id="MBC5638337.1"/>
    </source>
</evidence>
<dbReference type="GO" id="GO:0005345">
    <property type="term" value="F:purine nucleobase transmembrane transporter activity"/>
    <property type="evidence" value="ECO:0007669"/>
    <property type="project" value="TreeGrafter"/>
</dbReference>
<feature type="transmembrane region" description="Helical" evidence="7">
    <location>
        <begin position="21"/>
        <end position="38"/>
    </location>
</feature>
<evidence type="ECO:0000256" key="6">
    <source>
        <dbReference type="ARBA" id="ARBA00023136"/>
    </source>
</evidence>
<dbReference type="GO" id="GO:0005886">
    <property type="term" value="C:plasma membrane"/>
    <property type="evidence" value="ECO:0007669"/>
    <property type="project" value="TreeGrafter"/>
</dbReference>
<proteinExistence type="inferred from homology"/>
<feature type="transmembrane region" description="Helical" evidence="7">
    <location>
        <begin position="134"/>
        <end position="158"/>
    </location>
</feature>
<evidence type="ECO:0000256" key="5">
    <source>
        <dbReference type="ARBA" id="ARBA00022989"/>
    </source>
</evidence>
<dbReference type="InterPro" id="IPR006043">
    <property type="entry name" value="NCS2"/>
</dbReference>
<organism evidence="8 9">
    <name type="scientific">Ornithinibacillus hominis</name>
    <dbReference type="NCBI Taxonomy" id="2763055"/>
    <lineage>
        <taxon>Bacteria</taxon>
        <taxon>Bacillati</taxon>
        <taxon>Bacillota</taxon>
        <taxon>Bacilli</taxon>
        <taxon>Bacillales</taxon>
        <taxon>Bacillaceae</taxon>
        <taxon>Ornithinibacillus</taxon>
    </lineage>
</organism>
<keyword evidence="3" id="KW-0813">Transport</keyword>
<keyword evidence="5 7" id="KW-1133">Transmembrane helix</keyword>
<dbReference type="PANTHER" id="PTHR43337:SF1">
    <property type="entry name" value="XANTHINE_URACIL PERMEASE C887.17-RELATED"/>
    <property type="match status" value="1"/>
</dbReference>
<keyword evidence="4 7" id="KW-0812">Transmembrane</keyword>
<comment type="subcellular location">
    <subcellularLocation>
        <location evidence="1">Endomembrane system</location>
        <topology evidence="1">Multi-pass membrane protein</topology>
    </subcellularLocation>
</comment>
<dbReference type="Pfam" id="PF00860">
    <property type="entry name" value="Xan_ur_permease"/>
    <property type="match status" value="1"/>
</dbReference>
<keyword evidence="6 7" id="KW-0472">Membrane</keyword>
<name>A0A923L868_9BACI</name>
<evidence type="ECO:0000256" key="7">
    <source>
        <dbReference type="SAM" id="Phobius"/>
    </source>
</evidence>
<feature type="transmembrane region" description="Helical" evidence="7">
    <location>
        <begin position="50"/>
        <end position="71"/>
    </location>
</feature>
<evidence type="ECO:0000313" key="9">
    <source>
        <dbReference type="Proteomes" id="UP000637359"/>
    </source>
</evidence>
<evidence type="ECO:0000256" key="1">
    <source>
        <dbReference type="ARBA" id="ARBA00004127"/>
    </source>
</evidence>
<dbReference type="EMBL" id="JACOOL010000014">
    <property type="protein sequence ID" value="MBC5638337.1"/>
    <property type="molecule type" value="Genomic_DNA"/>
</dbReference>
<evidence type="ECO:0000256" key="2">
    <source>
        <dbReference type="ARBA" id="ARBA00005697"/>
    </source>
</evidence>
<keyword evidence="9" id="KW-1185">Reference proteome</keyword>
<dbReference type="GO" id="GO:0012505">
    <property type="term" value="C:endomembrane system"/>
    <property type="evidence" value="ECO:0007669"/>
    <property type="project" value="UniProtKB-SubCell"/>
</dbReference>
<feature type="transmembrane region" description="Helical" evidence="7">
    <location>
        <begin position="197"/>
        <end position="217"/>
    </location>
</feature>
<sequence length="434" mass="46007">MSNFLNRMFKLNELNTNIRTEILAGITTFITMAYIIIVQPNLMGAAGMPVGAVMVSTMIVSGLFSIIMGIFTNRPFALAPAMGSNAFFAYSVVAAGLATWETALGMIFISGVAFLVLTLLGLREAISNMLPKNIKLAISGSVGIFIVGTGLVNGGIIIQREGSNNMTLATLHEPSVLLAVIGILVTIGLMARKVKGAVLWGIILITVLGLPLGITNLPDTFFQLPPNPTSIFFQVDWIAALKLSFFPLIFTFFTGDFFSSLGTILGVSGKAGLLDKDGNLPGIKKPFIVDSSATITGSLLGVTTVTTYVESASGVSEGGKTGLTAVSAGVMFWICLLLTPIFLMVPSVATAPALVVIGITILESLKNINFDKLDELATALITILVTAFSFSIANGIVFGILSYVVIKLITGKVREIPIGLYFLCIPLAYYLWLI</sequence>
<feature type="transmembrane region" description="Helical" evidence="7">
    <location>
        <begin position="416"/>
        <end position="433"/>
    </location>
</feature>
<protein>
    <submittedName>
        <fullName evidence="8">NCS2 family permease</fullName>
    </submittedName>
</protein>
<feature type="transmembrane region" description="Helical" evidence="7">
    <location>
        <begin position="170"/>
        <end position="190"/>
    </location>
</feature>
<feature type="transmembrane region" description="Helical" evidence="7">
    <location>
        <begin position="330"/>
        <end position="359"/>
    </location>
</feature>
<dbReference type="InterPro" id="IPR045018">
    <property type="entry name" value="Azg-like"/>
</dbReference>
<dbReference type="RefSeq" id="WP_186871045.1">
    <property type="nucleotide sequence ID" value="NZ_JACOOL010000014.1"/>
</dbReference>
<comment type="caution">
    <text evidence="8">The sequence shown here is derived from an EMBL/GenBank/DDBJ whole genome shotgun (WGS) entry which is preliminary data.</text>
</comment>
<accession>A0A923L868</accession>
<dbReference type="PANTHER" id="PTHR43337">
    <property type="entry name" value="XANTHINE/URACIL PERMEASE C887.17-RELATED"/>
    <property type="match status" value="1"/>
</dbReference>
<feature type="transmembrane region" description="Helical" evidence="7">
    <location>
        <begin position="103"/>
        <end position="122"/>
    </location>
</feature>